<feature type="region of interest" description="Disordered" evidence="1">
    <location>
        <begin position="237"/>
        <end position="294"/>
    </location>
</feature>
<keyword evidence="3" id="KW-1185">Reference proteome</keyword>
<feature type="region of interest" description="Disordered" evidence="1">
    <location>
        <begin position="101"/>
        <end position="148"/>
    </location>
</feature>
<dbReference type="AlphaFoldDB" id="A0A4W5RGG2"/>
<feature type="compositionally biased region" description="Polar residues" evidence="1">
    <location>
        <begin position="118"/>
        <end position="129"/>
    </location>
</feature>
<organism evidence="2 3">
    <name type="scientific">Hucho hucho</name>
    <name type="common">huchen</name>
    <dbReference type="NCBI Taxonomy" id="62062"/>
    <lineage>
        <taxon>Eukaryota</taxon>
        <taxon>Metazoa</taxon>
        <taxon>Chordata</taxon>
        <taxon>Craniata</taxon>
        <taxon>Vertebrata</taxon>
        <taxon>Euteleostomi</taxon>
        <taxon>Actinopterygii</taxon>
        <taxon>Neopterygii</taxon>
        <taxon>Teleostei</taxon>
        <taxon>Protacanthopterygii</taxon>
        <taxon>Salmoniformes</taxon>
        <taxon>Salmonidae</taxon>
        <taxon>Salmoninae</taxon>
        <taxon>Hucho</taxon>
    </lineage>
</organism>
<evidence type="ECO:0000313" key="2">
    <source>
        <dbReference type="Ensembl" id="ENSHHUP00000087742.1"/>
    </source>
</evidence>
<feature type="compositionally biased region" description="Polar residues" evidence="1">
    <location>
        <begin position="266"/>
        <end position="279"/>
    </location>
</feature>
<evidence type="ECO:0000313" key="3">
    <source>
        <dbReference type="Proteomes" id="UP000314982"/>
    </source>
</evidence>
<sequence length="419" mass="45474">MTVRCQGSFNVKGLMVNVGNPDIFVPYVSHINIHLIPLAKKKRLSHTLLGLRFLIRSITYVVRIVASALTPSSLPSPYNPPLLPPPITFLSCLPPIPHLQACKPHQGGEGGQVQTQVSPHPSHTDSQASPAKRKRTPSPAKSGVDLWTNNPVQPQIPSWYLTPPRLQLLDQLRTNRTSLKPPQVQMLDQLENQFSLMQQHQQQVKQQAAGQLWPTLPNGPTLSTNSLPSPHPLSRTLPVSHTTARPPCTPQPMANGPLALSHLGQLGNQEAGTMGNNHTPGLPGAETLPGGLTGGGRSNRNVLYLQQNCLLHNCSATSDTSTPTSNNTSDTRTPTSNNTSSTNTSTSNNTSHSCNSTSDAEEAWKSQQHISPQVHIDGSVSVELLLIIYLRSSSPSLSFALYFPLNWSHTHSFLFCLTL</sequence>
<dbReference type="Proteomes" id="UP000314982">
    <property type="component" value="Unassembled WGS sequence"/>
</dbReference>
<reference evidence="2" key="3">
    <citation type="submission" date="2025-09" db="UniProtKB">
        <authorList>
            <consortium name="Ensembl"/>
        </authorList>
    </citation>
    <scope>IDENTIFICATION</scope>
</reference>
<feature type="compositionally biased region" description="Low complexity" evidence="1">
    <location>
        <begin position="316"/>
        <end position="358"/>
    </location>
</feature>
<proteinExistence type="predicted"/>
<accession>A0A4W5RGG2</accession>
<evidence type="ECO:0000256" key="1">
    <source>
        <dbReference type="SAM" id="MobiDB-lite"/>
    </source>
</evidence>
<dbReference type="STRING" id="62062.ENSHHUP00000087742"/>
<dbReference type="Ensembl" id="ENSHHUT00000090480.1">
    <property type="protein sequence ID" value="ENSHHUP00000087742.1"/>
    <property type="gene ID" value="ENSHHUG00000050743.1"/>
</dbReference>
<name>A0A4W5RGG2_9TELE</name>
<protein>
    <submittedName>
        <fullName evidence="2">Uncharacterized protein</fullName>
    </submittedName>
</protein>
<reference evidence="2" key="2">
    <citation type="submission" date="2025-08" db="UniProtKB">
        <authorList>
            <consortium name="Ensembl"/>
        </authorList>
    </citation>
    <scope>IDENTIFICATION</scope>
</reference>
<reference evidence="3" key="1">
    <citation type="submission" date="2018-06" db="EMBL/GenBank/DDBJ databases">
        <title>Genome assembly of Danube salmon.</title>
        <authorList>
            <person name="Macqueen D.J."/>
            <person name="Gundappa M.K."/>
        </authorList>
    </citation>
    <scope>NUCLEOTIDE SEQUENCE [LARGE SCALE GENOMIC DNA]</scope>
</reference>
<feature type="region of interest" description="Disordered" evidence="1">
    <location>
        <begin position="316"/>
        <end position="366"/>
    </location>
</feature>